<name>A0ABV8U2R5_9ACTN</name>
<comment type="miscellaneous">
    <text evidence="8">The reaction proceeds by a bi uni uni bi ping pong mechanism.</text>
</comment>
<gene>
    <name evidence="8 9" type="primary">panC</name>
    <name evidence="9" type="ORF">ACFPET_19535</name>
</gene>
<dbReference type="NCBIfam" id="TIGR00018">
    <property type="entry name" value="panC"/>
    <property type="match status" value="1"/>
</dbReference>
<comment type="caution">
    <text evidence="9">The sequence shown here is derived from an EMBL/GenBank/DDBJ whole genome shotgun (WGS) entry which is preliminary data.</text>
</comment>
<feature type="binding site" evidence="8">
    <location>
        <begin position="29"/>
        <end position="36"/>
    </location>
    <ligand>
        <name>ATP</name>
        <dbReference type="ChEBI" id="CHEBI:30616"/>
    </ligand>
</feature>
<dbReference type="EC" id="6.3.2.1" evidence="8"/>
<evidence type="ECO:0000256" key="3">
    <source>
        <dbReference type="ARBA" id="ARBA00022598"/>
    </source>
</evidence>
<dbReference type="NCBIfam" id="TIGR00125">
    <property type="entry name" value="cyt_tran_rel"/>
    <property type="match status" value="1"/>
</dbReference>
<dbReference type="PANTHER" id="PTHR21299">
    <property type="entry name" value="CYTIDYLATE KINASE/PANTOATE-BETA-ALANINE LIGASE"/>
    <property type="match status" value="1"/>
</dbReference>
<dbReference type="InterPro" id="IPR042176">
    <property type="entry name" value="Pantoate_ligase_C"/>
</dbReference>
<evidence type="ECO:0000256" key="6">
    <source>
        <dbReference type="ARBA" id="ARBA00022840"/>
    </source>
</evidence>
<keyword evidence="5 8" id="KW-0547">Nucleotide-binding</keyword>
<feature type="binding site" evidence="8">
    <location>
        <position position="154"/>
    </location>
    <ligand>
        <name>(R)-pantoate</name>
        <dbReference type="ChEBI" id="CHEBI:15980"/>
    </ligand>
</feature>
<dbReference type="SUPFAM" id="SSF52374">
    <property type="entry name" value="Nucleotidylyl transferase"/>
    <property type="match status" value="1"/>
</dbReference>
<keyword evidence="8" id="KW-0963">Cytoplasm</keyword>
<organism evidence="9 10">
    <name type="scientific">Salininema proteolyticum</name>
    <dbReference type="NCBI Taxonomy" id="1607685"/>
    <lineage>
        <taxon>Bacteria</taxon>
        <taxon>Bacillati</taxon>
        <taxon>Actinomycetota</taxon>
        <taxon>Actinomycetes</taxon>
        <taxon>Glycomycetales</taxon>
        <taxon>Glycomycetaceae</taxon>
        <taxon>Salininema</taxon>
    </lineage>
</organism>
<comment type="subunit">
    <text evidence="8">Homodimer.</text>
</comment>
<feature type="binding site" evidence="8">
    <location>
        <begin position="148"/>
        <end position="151"/>
    </location>
    <ligand>
        <name>ATP</name>
        <dbReference type="ChEBI" id="CHEBI:30616"/>
    </ligand>
</feature>
<keyword evidence="3 8" id="KW-0436">Ligase</keyword>
<evidence type="ECO:0000256" key="4">
    <source>
        <dbReference type="ARBA" id="ARBA00022655"/>
    </source>
</evidence>
<sequence length="278" mass="29462">MSIPIADTVARLRTARDAMHGTVAVVPTMGALHEGHAALIRAARAAADNVVVTVFVNPLQFRPGEDLDEYPRTLEADAALAESLGADLVFAPSEEELYPRGRENVVKVHPRPTGEILEGASRPGFFTGVLTVVAKLFHLVRPHYAAFGDKDYQQLAMVRSMVEDLDMDVEILSVALVRDADGIALSSRNAYLSAEERAAALAIPRAVEAAQASPDPLAAARAVLEAESGLEVDYATVLAPDFEAAPESGPARLLIAAHVGTTRLIDNAPVTIGESNDA</sequence>
<evidence type="ECO:0000313" key="10">
    <source>
        <dbReference type="Proteomes" id="UP001595823"/>
    </source>
</evidence>
<comment type="similarity">
    <text evidence="2 8">Belongs to the pantothenate synthetase family.</text>
</comment>
<dbReference type="Gene3D" id="3.30.1300.10">
    <property type="entry name" value="Pantoate-beta-alanine ligase, C-terminal domain"/>
    <property type="match status" value="1"/>
</dbReference>
<evidence type="ECO:0000256" key="2">
    <source>
        <dbReference type="ARBA" id="ARBA00009256"/>
    </source>
</evidence>
<comment type="subcellular location">
    <subcellularLocation>
        <location evidence="8">Cytoplasm</location>
    </subcellularLocation>
</comment>
<dbReference type="Pfam" id="PF02569">
    <property type="entry name" value="Pantoate_ligase"/>
    <property type="match status" value="1"/>
</dbReference>
<accession>A0ABV8U2R5</accession>
<feature type="binding site" evidence="8">
    <location>
        <begin position="185"/>
        <end position="188"/>
    </location>
    <ligand>
        <name>ATP</name>
        <dbReference type="ChEBI" id="CHEBI:30616"/>
    </ligand>
</feature>
<proteinExistence type="inferred from homology"/>
<dbReference type="CDD" id="cd00560">
    <property type="entry name" value="PanC"/>
    <property type="match status" value="1"/>
</dbReference>
<feature type="active site" description="Proton donor" evidence="8">
    <location>
        <position position="36"/>
    </location>
</feature>
<comment type="function">
    <text evidence="8">Catalyzes the condensation of pantoate with beta-alanine in an ATP-dependent reaction via a pantoyl-adenylate intermediate.</text>
</comment>
<dbReference type="InterPro" id="IPR014729">
    <property type="entry name" value="Rossmann-like_a/b/a_fold"/>
</dbReference>
<evidence type="ECO:0000313" key="9">
    <source>
        <dbReference type="EMBL" id="MFC4337395.1"/>
    </source>
</evidence>
<dbReference type="Proteomes" id="UP001595823">
    <property type="component" value="Unassembled WGS sequence"/>
</dbReference>
<comment type="pathway">
    <text evidence="1 8">Cofactor biosynthesis; (R)-pantothenate biosynthesis; (R)-pantothenate from (R)-pantoate and beta-alanine: step 1/1.</text>
</comment>
<dbReference type="Gene3D" id="3.40.50.620">
    <property type="entry name" value="HUPs"/>
    <property type="match status" value="1"/>
</dbReference>
<keyword evidence="10" id="KW-1185">Reference proteome</keyword>
<keyword evidence="4 8" id="KW-0566">Pantothenate biosynthesis</keyword>
<dbReference type="EMBL" id="JBHSDK010000030">
    <property type="protein sequence ID" value="MFC4337395.1"/>
    <property type="molecule type" value="Genomic_DNA"/>
</dbReference>
<evidence type="ECO:0000256" key="5">
    <source>
        <dbReference type="ARBA" id="ARBA00022741"/>
    </source>
</evidence>
<keyword evidence="6 8" id="KW-0067">ATP-binding</keyword>
<evidence type="ECO:0000256" key="7">
    <source>
        <dbReference type="ARBA" id="ARBA00048258"/>
    </source>
</evidence>
<dbReference type="PANTHER" id="PTHR21299:SF1">
    <property type="entry name" value="PANTOATE--BETA-ALANINE LIGASE"/>
    <property type="match status" value="1"/>
</dbReference>
<dbReference type="InterPro" id="IPR003721">
    <property type="entry name" value="Pantoate_ligase"/>
</dbReference>
<dbReference type="GO" id="GO:0004592">
    <property type="term" value="F:pantoate-beta-alanine ligase activity"/>
    <property type="evidence" value="ECO:0007669"/>
    <property type="project" value="UniProtKB-EC"/>
</dbReference>
<feature type="binding site" evidence="8">
    <location>
        <position position="60"/>
    </location>
    <ligand>
        <name>(R)-pantoate</name>
        <dbReference type="ChEBI" id="CHEBI:15980"/>
    </ligand>
</feature>
<protein>
    <recommendedName>
        <fullName evidence="8">Pantothenate synthetase</fullName>
        <shortName evidence="8">PS</shortName>
        <ecNumber evidence="8">6.3.2.1</ecNumber>
    </recommendedName>
    <alternativeName>
        <fullName evidence="8">Pantoate--beta-alanine ligase</fullName>
    </alternativeName>
    <alternativeName>
        <fullName evidence="8">Pantoate-activating enzyme</fullName>
    </alternativeName>
</protein>
<dbReference type="HAMAP" id="MF_00158">
    <property type="entry name" value="PanC"/>
    <property type="match status" value="1"/>
</dbReference>
<feature type="binding site" evidence="8">
    <location>
        <position position="177"/>
    </location>
    <ligand>
        <name>ATP</name>
        <dbReference type="ChEBI" id="CHEBI:30616"/>
    </ligand>
</feature>
<dbReference type="RefSeq" id="WP_380624350.1">
    <property type="nucleotide sequence ID" value="NZ_JBHSDK010000030.1"/>
</dbReference>
<feature type="binding site" evidence="8">
    <location>
        <position position="60"/>
    </location>
    <ligand>
        <name>beta-alanine</name>
        <dbReference type="ChEBI" id="CHEBI:57966"/>
    </ligand>
</feature>
<evidence type="ECO:0000256" key="1">
    <source>
        <dbReference type="ARBA" id="ARBA00004990"/>
    </source>
</evidence>
<evidence type="ECO:0000256" key="8">
    <source>
        <dbReference type="HAMAP-Rule" id="MF_00158"/>
    </source>
</evidence>
<dbReference type="InterPro" id="IPR004821">
    <property type="entry name" value="Cyt_trans-like"/>
</dbReference>
<reference evidence="10" key="1">
    <citation type="journal article" date="2019" name="Int. J. Syst. Evol. Microbiol.">
        <title>The Global Catalogue of Microorganisms (GCM) 10K type strain sequencing project: providing services to taxonomists for standard genome sequencing and annotation.</title>
        <authorList>
            <consortium name="The Broad Institute Genomics Platform"/>
            <consortium name="The Broad Institute Genome Sequencing Center for Infectious Disease"/>
            <person name="Wu L."/>
            <person name="Ma J."/>
        </authorList>
    </citation>
    <scope>NUCLEOTIDE SEQUENCE [LARGE SCALE GENOMIC DNA]</scope>
    <source>
        <strain evidence="10">IBRC-M 10908</strain>
    </source>
</reference>
<comment type="catalytic activity">
    <reaction evidence="7 8">
        <text>(R)-pantoate + beta-alanine + ATP = (R)-pantothenate + AMP + diphosphate + H(+)</text>
        <dbReference type="Rhea" id="RHEA:10912"/>
        <dbReference type="ChEBI" id="CHEBI:15378"/>
        <dbReference type="ChEBI" id="CHEBI:15980"/>
        <dbReference type="ChEBI" id="CHEBI:29032"/>
        <dbReference type="ChEBI" id="CHEBI:30616"/>
        <dbReference type="ChEBI" id="CHEBI:33019"/>
        <dbReference type="ChEBI" id="CHEBI:57966"/>
        <dbReference type="ChEBI" id="CHEBI:456215"/>
        <dbReference type="EC" id="6.3.2.1"/>
    </reaction>
</comment>